<sequence>MPDSLYYEAYIECINNKPVLRDPEEKKTTGVKSDVNLNNGKLTILVNTEAQKLFLKWKEQYVQETKEHNKTISVPYPVIEKVPVQAELTLFQKICIWIGKIILFGLIGFILYKIPWRSFLRL</sequence>
<keyword evidence="1" id="KW-0812">Transmembrane</keyword>
<name>A0A0G3M572_CHRGL</name>
<accession>A0A0G3M572</accession>
<dbReference type="KEGG" id="cgn:OK18_15225"/>
<evidence type="ECO:0000313" key="3">
    <source>
        <dbReference type="Proteomes" id="UP000035213"/>
    </source>
</evidence>
<protein>
    <submittedName>
        <fullName evidence="2">Uncharacterized protein</fullName>
    </submittedName>
</protein>
<gene>
    <name evidence="2" type="ORF">OK18_15225</name>
</gene>
<organism evidence="2 3">
    <name type="scientific">Chryseobacterium gallinarum</name>
    <dbReference type="NCBI Taxonomy" id="1324352"/>
    <lineage>
        <taxon>Bacteria</taxon>
        <taxon>Pseudomonadati</taxon>
        <taxon>Bacteroidota</taxon>
        <taxon>Flavobacteriia</taxon>
        <taxon>Flavobacteriales</taxon>
        <taxon>Weeksellaceae</taxon>
        <taxon>Chryseobacterium group</taxon>
        <taxon>Chryseobacterium</taxon>
    </lineage>
</organism>
<evidence type="ECO:0000256" key="1">
    <source>
        <dbReference type="SAM" id="Phobius"/>
    </source>
</evidence>
<dbReference type="AlphaFoldDB" id="A0A0G3M572"/>
<dbReference type="STRING" id="1324352.OK18_15225"/>
<reference evidence="2 3" key="1">
    <citation type="submission" date="2014-11" db="EMBL/GenBank/DDBJ databases">
        <authorList>
            <person name="Park G.-S."/>
            <person name="Hong S.-J."/>
            <person name="Jung B.K."/>
            <person name="Khan A.R."/>
            <person name="Kwak Y."/>
            <person name="Shin J.-H."/>
        </authorList>
    </citation>
    <scope>NUCLEOTIDE SEQUENCE [LARGE SCALE GENOMIC DNA]</scope>
    <source>
        <strain evidence="2 3">DSM 27622</strain>
    </source>
</reference>
<keyword evidence="1" id="KW-0472">Membrane</keyword>
<proteinExistence type="predicted"/>
<dbReference type="Proteomes" id="UP000035213">
    <property type="component" value="Chromosome"/>
</dbReference>
<keyword evidence="1" id="KW-1133">Transmembrane helix</keyword>
<evidence type="ECO:0000313" key="2">
    <source>
        <dbReference type="EMBL" id="AKK73775.1"/>
    </source>
</evidence>
<dbReference type="PATRIC" id="fig|1324352.5.peg.3171"/>
<dbReference type="EMBL" id="CP009928">
    <property type="protein sequence ID" value="AKK73775.1"/>
    <property type="molecule type" value="Genomic_DNA"/>
</dbReference>
<feature type="transmembrane region" description="Helical" evidence="1">
    <location>
        <begin position="90"/>
        <end position="112"/>
    </location>
</feature>